<sequence length="99" mass="11003">MASVDQRSEPADVIDPMLWRDAQELLSRHTAPDATGLCVECGRSWPCVPRRCAERAAAASRRPWNESWTARHDLRTVPAPRAGRHRAGTHRSSGNQGAY</sequence>
<dbReference type="AlphaFoldDB" id="A0A8J4DNF8"/>
<dbReference type="Proteomes" id="UP000619260">
    <property type="component" value="Unassembled WGS sequence"/>
</dbReference>
<evidence type="ECO:0000313" key="2">
    <source>
        <dbReference type="EMBL" id="GIJ44845.1"/>
    </source>
</evidence>
<evidence type="ECO:0000313" key="3">
    <source>
        <dbReference type="Proteomes" id="UP000619260"/>
    </source>
</evidence>
<comment type="caution">
    <text evidence="2">The sequence shown here is derived from an EMBL/GenBank/DDBJ whole genome shotgun (WGS) entry which is preliminary data.</text>
</comment>
<dbReference type="RefSeq" id="WP_203898374.1">
    <property type="nucleotide sequence ID" value="NZ_BOPF01000004.1"/>
</dbReference>
<gene>
    <name evidence="2" type="ORF">Val02_17310</name>
</gene>
<dbReference type="EMBL" id="BOPF01000004">
    <property type="protein sequence ID" value="GIJ44845.1"/>
    <property type="molecule type" value="Genomic_DNA"/>
</dbReference>
<proteinExistence type="predicted"/>
<reference evidence="2" key="1">
    <citation type="submission" date="2021-01" db="EMBL/GenBank/DDBJ databases">
        <title>Whole genome shotgun sequence of Virgisporangium aliadipatigenens NBRC 105644.</title>
        <authorList>
            <person name="Komaki H."/>
            <person name="Tamura T."/>
        </authorList>
    </citation>
    <scope>NUCLEOTIDE SEQUENCE</scope>
    <source>
        <strain evidence="2">NBRC 105644</strain>
    </source>
</reference>
<feature type="compositionally biased region" description="Polar residues" evidence="1">
    <location>
        <begin position="90"/>
        <end position="99"/>
    </location>
</feature>
<protein>
    <submittedName>
        <fullName evidence="2">Uncharacterized protein</fullName>
    </submittedName>
</protein>
<accession>A0A8J4DNF8</accession>
<evidence type="ECO:0000256" key="1">
    <source>
        <dbReference type="SAM" id="MobiDB-lite"/>
    </source>
</evidence>
<name>A0A8J4DNF8_9ACTN</name>
<organism evidence="2 3">
    <name type="scientific">Virgisporangium aliadipatigenens</name>
    <dbReference type="NCBI Taxonomy" id="741659"/>
    <lineage>
        <taxon>Bacteria</taxon>
        <taxon>Bacillati</taxon>
        <taxon>Actinomycetota</taxon>
        <taxon>Actinomycetes</taxon>
        <taxon>Micromonosporales</taxon>
        <taxon>Micromonosporaceae</taxon>
        <taxon>Virgisporangium</taxon>
    </lineage>
</organism>
<feature type="region of interest" description="Disordered" evidence="1">
    <location>
        <begin position="71"/>
        <end position="99"/>
    </location>
</feature>
<keyword evidence="3" id="KW-1185">Reference proteome</keyword>